<feature type="transmembrane region" description="Helical" evidence="7">
    <location>
        <begin position="121"/>
        <end position="151"/>
    </location>
</feature>
<evidence type="ECO:0000256" key="7">
    <source>
        <dbReference type="SAM" id="Phobius"/>
    </source>
</evidence>
<organism evidence="8 9">
    <name type="scientific">Aurantimonas marianensis</name>
    <dbReference type="NCBI Taxonomy" id="2920428"/>
    <lineage>
        <taxon>Bacteria</taxon>
        <taxon>Pseudomonadati</taxon>
        <taxon>Pseudomonadota</taxon>
        <taxon>Alphaproteobacteria</taxon>
        <taxon>Hyphomicrobiales</taxon>
        <taxon>Aurantimonadaceae</taxon>
        <taxon>Aurantimonas</taxon>
    </lineage>
</organism>
<keyword evidence="4 7" id="KW-0472">Membrane</keyword>
<dbReference type="EMBL" id="JALHBS010000004">
    <property type="protein sequence ID" value="MCP3053684.1"/>
    <property type="molecule type" value="Genomic_DNA"/>
</dbReference>
<accession>A0A9X2HB37</accession>
<keyword evidence="2 7" id="KW-0812">Transmembrane</keyword>
<comment type="caution">
    <text evidence="8">The sequence shown here is derived from an EMBL/GenBank/DDBJ whole genome shotgun (WGS) entry which is preliminary data.</text>
</comment>
<dbReference type="PROSITE" id="PS01006">
    <property type="entry name" value="FORMATE_NITRITE_TP_2"/>
    <property type="match status" value="1"/>
</dbReference>
<dbReference type="Pfam" id="PF01226">
    <property type="entry name" value="Form_Nir_trans"/>
    <property type="match status" value="1"/>
</dbReference>
<evidence type="ECO:0000313" key="8">
    <source>
        <dbReference type="EMBL" id="MCP3053684.1"/>
    </source>
</evidence>
<feature type="transmembrane region" description="Helical" evidence="7">
    <location>
        <begin position="78"/>
        <end position="100"/>
    </location>
</feature>
<comment type="similarity">
    <text evidence="5">Belongs to the FNT transporter (TC 1.A.16) family.</text>
</comment>
<dbReference type="Gene3D" id="1.20.1080.10">
    <property type="entry name" value="Glycerol uptake facilitator protein"/>
    <property type="match status" value="1"/>
</dbReference>
<evidence type="ECO:0000256" key="4">
    <source>
        <dbReference type="ARBA" id="ARBA00023136"/>
    </source>
</evidence>
<dbReference type="GO" id="GO:0015499">
    <property type="term" value="F:formate transmembrane transporter activity"/>
    <property type="evidence" value="ECO:0007669"/>
    <property type="project" value="TreeGrafter"/>
</dbReference>
<dbReference type="PANTHER" id="PTHR30520">
    <property type="entry name" value="FORMATE TRANSPORTER-RELATED"/>
    <property type="match status" value="1"/>
</dbReference>
<comment type="subcellular location">
    <subcellularLocation>
        <location evidence="1">Membrane</location>
        <topology evidence="1">Multi-pass membrane protein</topology>
    </subcellularLocation>
</comment>
<sequence length="290" mass="30826">MVTRQDQVTESKSSFSGVDDRSPEETAANAVVYLSGKVKKPATDVVVLSVLAGAYIAFGSIFYLVTGAGDEGLFGLSRLFSGVAFSVGLILVVIAGAELFTGDTMLVIQRVRHTLDRATMWRFWGMVYAGNFIGSLIIAILFVVAGGHWIGDGAVGLNALRVAAGKTGDPFYANFAAGILANMLVCLAIWLALAARTVPGKILAIVGPISTFVAAGFEHSIANMSIIPIGLMTKWFAGEPFWTMTASAPDAFDGLTVGWFLWSLLFVTIGNMIGGGLVGLSYWYAYLREE</sequence>
<protein>
    <submittedName>
        <fullName evidence="8">Formate/nitrite transporter family protein</fullName>
    </submittedName>
</protein>
<keyword evidence="9" id="KW-1185">Reference proteome</keyword>
<dbReference type="AlphaFoldDB" id="A0A9X2HB37"/>
<dbReference type="PROSITE" id="PS01005">
    <property type="entry name" value="FORMATE_NITRITE_TP_1"/>
    <property type="match status" value="1"/>
</dbReference>
<evidence type="ECO:0000256" key="2">
    <source>
        <dbReference type="ARBA" id="ARBA00022692"/>
    </source>
</evidence>
<dbReference type="InterPro" id="IPR024002">
    <property type="entry name" value="For/NO2_transpt_CS"/>
</dbReference>
<dbReference type="InterPro" id="IPR000292">
    <property type="entry name" value="For/NO2_transpt"/>
</dbReference>
<dbReference type="PANTHER" id="PTHR30520:SF6">
    <property type="entry name" value="FORMATE_NITRATE FAMILY TRANSPORTER (EUROFUNG)"/>
    <property type="match status" value="1"/>
</dbReference>
<keyword evidence="3 7" id="KW-1133">Transmembrane helix</keyword>
<feature type="region of interest" description="Disordered" evidence="6">
    <location>
        <begin position="1"/>
        <end position="22"/>
    </location>
</feature>
<name>A0A9X2HB37_9HYPH</name>
<evidence type="ECO:0000256" key="3">
    <source>
        <dbReference type="ARBA" id="ARBA00022989"/>
    </source>
</evidence>
<evidence type="ECO:0000256" key="6">
    <source>
        <dbReference type="SAM" id="MobiDB-lite"/>
    </source>
</evidence>
<feature type="transmembrane region" description="Helical" evidence="7">
    <location>
        <begin position="171"/>
        <end position="195"/>
    </location>
</feature>
<dbReference type="RefSeq" id="WP_253962583.1">
    <property type="nucleotide sequence ID" value="NZ_JALHBS010000004.1"/>
</dbReference>
<dbReference type="Proteomes" id="UP001155220">
    <property type="component" value="Unassembled WGS sequence"/>
</dbReference>
<dbReference type="InterPro" id="IPR023271">
    <property type="entry name" value="Aquaporin-like"/>
</dbReference>
<evidence type="ECO:0000256" key="5">
    <source>
        <dbReference type="ARBA" id="ARBA00049660"/>
    </source>
</evidence>
<feature type="transmembrane region" description="Helical" evidence="7">
    <location>
        <begin position="202"/>
        <end position="222"/>
    </location>
</feature>
<evidence type="ECO:0000256" key="1">
    <source>
        <dbReference type="ARBA" id="ARBA00004141"/>
    </source>
</evidence>
<feature type="compositionally biased region" description="Polar residues" evidence="6">
    <location>
        <begin position="1"/>
        <end position="16"/>
    </location>
</feature>
<proteinExistence type="inferred from homology"/>
<gene>
    <name evidence="8" type="ORF">MJ956_00795</name>
</gene>
<dbReference type="GO" id="GO:0005886">
    <property type="term" value="C:plasma membrane"/>
    <property type="evidence" value="ECO:0007669"/>
    <property type="project" value="TreeGrafter"/>
</dbReference>
<evidence type="ECO:0000313" key="9">
    <source>
        <dbReference type="Proteomes" id="UP001155220"/>
    </source>
</evidence>
<feature type="transmembrane region" description="Helical" evidence="7">
    <location>
        <begin position="259"/>
        <end position="285"/>
    </location>
</feature>
<reference evidence="8" key="1">
    <citation type="submission" date="2022-03" db="EMBL/GenBank/DDBJ databases">
        <title>Aurantimonas Liuensis sp. Nov., isolated from the hadal seawater of the Mariana Trench.</title>
        <authorList>
            <person name="Liu R."/>
        </authorList>
    </citation>
    <scope>NUCLEOTIDE SEQUENCE</scope>
    <source>
        <strain evidence="8">LRZ36</strain>
    </source>
</reference>
<feature type="transmembrane region" description="Helical" evidence="7">
    <location>
        <begin position="45"/>
        <end position="66"/>
    </location>
</feature>